<reference evidence="2" key="2">
    <citation type="journal article" date="2015" name="Fish Shellfish Immunol.">
        <title>Early steps in the European eel (Anguilla anguilla)-Vibrio vulnificus interaction in the gills: Role of the RtxA13 toxin.</title>
        <authorList>
            <person name="Callol A."/>
            <person name="Pajuelo D."/>
            <person name="Ebbesson L."/>
            <person name="Teles M."/>
            <person name="MacKenzie S."/>
            <person name="Amaro C."/>
        </authorList>
    </citation>
    <scope>NUCLEOTIDE SEQUENCE</scope>
</reference>
<evidence type="ECO:0000256" key="1">
    <source>
        <dbReference type="SAM" id="Phobius"/>
    </source>
</evidence>
<name>A0A0E9WAR8_ANGAN</name>
<protein>
    <submittedName>
        <fullName evidence="2">Uncharacterized protein</fullName>
    </submittedName>
</protein>
<proteinExistence type="predicted"/>
<reference evidence="2" key="1">
    <citation type="submission" date="2014-11" db="EMBL/GenBank/DDBJ databases">
        <authorList>
            <person name="Amaro Gonzalez C."/>
        </authorList>
    </citation>
    <scope>NUCLEOTIDE SEQUENCE</scope>
</reference>
<organism evidence="2">
    <name type="scientific">Anguilla anguilla</name>
    <name type="common">European freshwater eel</name>
    <name type="synonym">Muraena anguilla</name>
    <dbReference type="NCBI Taxonomy" id="7936"/>
    <lineage>
        <taxon>Eukaryota</taxon>
        <taxon>Metazoa</taxon>
        <taxon>Chordata</taxon>
        <taxon>Craniata</taxon>
        <taxon>Vertebrata</taxon>
        <taxon>Euteleostomi</taxon>
        <taxon>Actinopterygii</taxon>
        <taxon>Neopterygii</taxon>
        <taxon>Teleostei</taxon>
        <taxon>Anguilliformes</taxon>
        <taxon>Anguillidae</taxon>
        <taxon>Anguilla</taxon>
    </lineage>
</organism>
<feature type="transmembrane region" description="Helical" evidence="1">
    <location>
        <begin position="7"/>
        <end position="30"/>
    </location>
</feature>
<accession>A0A0E9WAR8</accession>
<keyword evidence="1" id="KW-0472">Membrane</keyword>
<keyword evidence="1" id="KW-1133">Transmembrane helix</keyword>
<dbReference type="AlphaFoldDB" id="A0A0E9WAR8"/>
<dbReference type="EMBL" id="GBXM01021994">
    <property type="protein sequence ID" value="JAH86583.1"/>
    <property type="molecule type" value="Transcribed_RNA"/>
</dbReference>
<evidence type="ECO:0000313" key="2">
    <source>
        <dbReference type="EMBL" id="JAH86583.1"/>
    </source>
</evidence>
<keyword evidence="1" id="KW-0812">Transmembrane</keyword>
<sequence>MRKADGTLVILNISSCVIVNFVAYFTLFFYEHVCFPLQKDEVPPRFELGSLDSKSRVLTITPWDLIAPALVRSNLGHLHVLLKRLKIMTCRQTCKNTSNRRRAS</sequence>